<proteinExistence type="predicted"/>
<dbReference type="EMBL" id="CWOW01000012">
    <property type="protein sequence ID" value="CSA77927.1"/>
    <property type="molecule type" value="Genomic_DNA"/>
</dbReference>
<dbReference type="Proteomes" id="UP000044806">
    <property type="component" value="Unassembled WGS sequence"/>
</dbReference>
<accession>A0A655QYE7</accession>
<gene>
    <name evidence="1" type="ORF">ERS013165_02395</name>
</gene>
<protein>
    <submittedName>
        <fullName evidence="1">Uncharacterized protein</fullName>
    </submittedName>
</protein>
<evidence type="ECO:0000313" key="2">
    <source>
        <dbReference type="Proteomes" id="UP000044806"/>
    </source>
</evidence>
<dbReference type="AlphaFoldDB" id="A0A655QYE7"/>
<evidence type="ECO:0000313" key="1">
    <source>
        <dbReference type="EMBL" id="CSA77927.1"/>
    </source>
</evidence>
<organism evidence="1 2">
    <name type="scientific">Vibrio cholerae</name>
    <dbReference type="NCBI Taxonomy" id="666"/>
    <lineage>
        <taxon>Bacteria</taxon>
        <taxon>Pseudomonadati</taxon>
        <taxon>Pseudomonadota</taxon>
        <taxon>Gammaproteobacteria</taxon>
        <taxon>Vibrionales</taxon>
        <taxon>Vibrionaceae</taxon>
        <taxon>Vibrio</taxon>
    </lineage>
</organism>
<name>A0A655QYE7_VIBCL</name>
<reference evidence="1 2" key="1">
    <citation type="submission" date="2015-07" db="EMBL/GenBank/DDBJ databases">
        <authorList>
            <consortium name="Pathogen Informatics"/>
        </authorList>
    </citation>
    <scope>NUCLEOTIDE SEQUENCE [LARGE SCALE GENOMIC DNA]</scope>
    <source>
        <strain evidence="1 2">A51</strain>
    </source>
</reference>
<sequence>MTHLFDGQFDQLARFRARDFADGINVSRNMAWRAAFAQ</sequence>